<protein>
    <submittedName>
        <fullName evidence="2">Uncharacterized protein</fullName>
    </submittedName>
</protein>
<evidence type="ECO:0000256" key="1">
    <source>
        <dbReference type="SAM" id="MobiDB-lite"/>
    </source>
</evidence>
<dbReference type="OrthoDB" id="4505438at2759"/>
<gene>
    <name evidence="2" type="ORF">BO71DRAFT_312349</name>
</gene>
<evidence type="ECO:0000313" key="2">
    <source>
        <dbReference type="EMBL" id="PYI00193.1"/>
    </source>
</evidence>
<accession>A0A319F508</accession>
<reference evidence="2 3" key="1">
    <citation type="submission" date="2018-02" db="EMBL/GenBank/DDBJ databases">
        <title>The genomes of Aspergillus section Nigri reveals drivers in fungal speciation.</title>
        <authorList>
            <consortium name="DOE Joint Genome Institute"/>
            <person name="Vesth T.C."/>
            <person name="Nybo J."/>
            <person name="Theobald S."/>
            <person name="Brandl J."/>
            <person name="Frisvad J.C."/>
            <person name="Nielsen K.F."/>
            <person name="Lyhne E.K."/>
            <person name="Kogle M.E."/>
            <person name="Kuo A."/>
            <person name="Riley R."/>
            <person name="Clum A."/>
            <person name="Nolan M."/>
            <person name="Lipzen A."/>
            <person name="Salamov A."/>
            <person name="Henrissat B."/>
            <person name="Wiebenga A."/>
            <person name="De vries R.P."/>
            <person name="Grigoriev I.V."/>
            <person name="Mortensen U.H."/>
            <person name="Andersen M.R."/>
            <person name="Baker S.E."/>
        </authorList>
    </citation>
    <scope>NUCLEOTIDE SEQUENCE [LARGE SCALE GENOMIC DNA]</scope>
    <source>
        <strain evidence="2 3">CBS 707.79</strain>
    </source>
</reference>
<sequence>MSASSGLRGQCDVCLHANNSHTTAPCPANRCRNRWKRCQVTGGCFRASNNWTYRMCYGCKDHPAAEDSLDFGAPRQKDVTRAQKEHFKQTGDAGGQTSGGELTSSSPPLQSSSP</sequence>
<evidence type="ECO:0000313" key="3">
    <source>
        <dbReference type="Proteomes" id="UP000247810"/>
    </source>
</evidence>
<dbReference type="AlphaFoldDB" id="A0A319F508"/>
<dbReference type="EMBL" id="KZ825797">
    <property type="protein sequence ID" value="PYI00193.1"/>
    <property type="molecule type" value="Genomic_DNA"/>
</dbReference>
<organism evidence="2 3">
    <name type="scientific">Aspergillus ellipticus CBS 707.79</name>
    <dbReference type="NCBI Taxonomy" id="1448320"/>
    <lineage>
        <taxon>Eukaryota</taxon>
        <taxon>Fungi</taxon>
        <taxon>Dikarya</taxon>
        <taxon>Ascomycota</taxon>
        <taxon>Pezizomycotina</taxon>
        <taxon>Eurotiomycetes</taxon>
        <taxon>Eurotiomycetidae</taxon>
        <taxon>Eurotiales</taxon>
        <taxon>Aspergillaceae</taxon>
        <taxon>Aspergillus</taxon>
        <taxon>Aspergillus subgen. Circumdati</taxon>
    </lineage>
</organism>
<dbReference type="Proteomes" id="UP000247810">
    <property type="component" value="Unassembled WGS sequence"/>
</dbReference>
<name>A0A319F508_9EURO</name>
<feature type="compositionally biased region" description="Basic and acidic residues" evidence="1">
    <location>
        <begin position="75"/>
        <end position="89"/>
    </location>
</feature>
<feature type="compositionally biased region" description="Low complexity" evidence="1">
    <location>
        <begin position="104"/>
        <end position="114"/>
    </location>
</feature>
<feature type="region of interest" description="Disordered" evidence="1">
    <location>
        <begin position="67"/>
        <end position="114"/>
    </location>
</feature>
<keyword evidence="3" id="KW-1185">Reference proteome</keyword>
<proteinExistence type="predicted"/>
<dbReference type="VEuPathDB" id="FungiDB:BO71DRAFT_312349"/>